<sequence length="472" mass="54223">MNTHRTLCIGDVLNLIFEELKDDRPALAACALTCRFLLPIALDYLWKELETSTPIKRLLPNLWNPDGTYRTIVRPDEWERFDKYAVRVEVLGVDELDTRERYLWQLYCQVCGLRPGVIPFPNLRKLRLYQDFEQADHAASLLLFPLSLRELRVDFGSAMFNRSLRVAEGYLQAAARQVPKLEHLRLHGDPPATSYMCITQYKHLHILDLRYSHTVDARIYRDLISAVSTMKELVEIHLPDQGMNGIRGKCIPPCRGFPALRVLGIQASPNNIIQFLGTLATSHLREVICKGGNIRSTPSEWQQCVQELCAHHGASLHSVELRSRAVNVWDTNTGNRQDIFKEITAPLLGLRRLEDVTLEFFMLDLSAEDLYAMASAWPNLRHLKIGSKIDHYNRPADGPSTYNCLLSLAQLCPKLFHLELIFQDDKLPDIAQWPLLSHGLRELKLDIPLHIEAQLAPFLARIFPRKYEPWIR</sequence>
<proteinExistence type="predicted"/>
<dbReference type="OrthoDB" id="3222238at2759"/>
<dbReference type="AlphaFoldDB" id="A0A0C3C7B5"/>
<accession>A0A0C3C7B5</accession>
<dbReference type="SUPFAM" id="SSF52047">
    <property type="entry name" value="RNI-like"/>
    <property type="match status" value="1"/>
</dbReference>
<dbReference type="STRING" id="765440.A0A0C3C7B5"/>
<evidence type="ECO:0008006" key="3">
    <source>
        <dbReference type="Google" id="ProtNLM"/>
    </source>
</evidence>
<dbReference type="Gene3D" id="3.80.10.10">
    <property type="entry name" value="Ribonuclease Inhibitor"/>
    <property type="match status" value="1"/>
</dbReference>
<keyword evidence="2" id="KW-1185">Reference proteome</keyword>
<dbReference type="Proteomes" id="UP000054166">
    <property type="component" value="Unassembled WGS sequence"/>
</dbReference>
<name>A0A0C3C7B5_PILCF</name>
<gene>
    <name evidence="1" type="ORF">PILCRDRAFT_5259</name>
</gene>
<organism evidence="1 2">
    <name type="scientific">Piloderma croceum (strain F 1598)</name>
    <dbReference type="NCBI Taxonomy" id="765440"/>
    <lineage>
        <taxon>Eukaryota</taxon>
        <taxon>Fungi</taxon>
        <taxon>Dikarya</taxon>
        <taxon>Basidiomycota</taxon>
        <taxon>Agaricomycotina</taxon>
        <taxon>Agaricomycetes</taxon>
        <taxon>Agaricomycetidae</taxon>
        <taxon>Atheliales</taxon>
        <taxon>Atheliaceae</taxon>
        <taxon>Piloderma</taxon>
    </lineage>
</organism>
<protein>
    <recommendedName>
        <fullName evidence="3">F-box domain-containing protein</fullName>
    </recommendedName>
</protein>
<evidence type="ECO:0000313" key="1">
    <source>
        <dbReference type="EMBL" id="KIM85572.1"/>
    </source>
</evidence>
<reference evidence="1 2" key="1">
    <citation type="submission" date="2014-04" db="EMBL/GenBank/DDBJ databases">
        <authorList>
            <consortium name="DOE Joint Genome Institute"/>
            <person name="Kuo A."/>
            <person name="Tarkka M."/>
            <person name="Buscot F."/>
            <person name="Kohler A."/>
            <person name="Nagy L.G."/>
            <person name="Floudas D."/>
            <person name="Copeland A."/>
            <person name="Barry K.W."/>
            <person name="Cichocki N."/>
            <person name="Veneault-Fourrey C."/>
            <person name="LaButti K."/>
            <person name="Lindquist E.A."/>
            <person name="Lipzen A."/>
            <person name="Lundell T."/>
            <person name="Morin E."/>
            <person name="Murat C."/>
            <person name="Sun H."/>
            <person name="Tunlid A."/>
            <person name="Henrissat B."/>
            <person name="Grigoriev I.V."/>
            <person name="Hibbett D.S."/>
            <person name="Martin F."/>
            <person name="Nordberg H.P."/>
            <person name="Cantor M.N."/>
            <person name="Hua S.X."/>
        </authorList>
    </citation>
    <scope>NUCLEOTIDE SEQUENCE [LARGE SCALE GENOMIC DNA]</scope>
    <source>
        <strain evidence="1 2">F 1598</strain>
    </source>
</reference>
<evidence type="ECO:0000313" key="2">
    <source>
        <dbReference type="Proteomes" id="UP000054166"/>
    </source>
</evidence>
<reference evidence="2" key="2">
    <citation type="submission" date="2015-01" db="EMBL/GenBank/DDBJ databases">
        <title>Evolutionary Origins and Diversification of the Mycorrhizal Mutualists.</title>
        <authorList>
            <consortium name="DOE Joint Genome Institute"/>
            <consortium name="Mycorrhizal Genomics Consortium"/>
            <person name="Kohler A."/>
            <person name="Kuo A."/>
            <person name="Nagy L.G."/>
            <person name="Floudas D."/>
            <person name="Copeland A."/>
            <person name="Barry K.W."/>
            <person name="Cichocki N."/>
            <person name="Veneault-Fourrey C."/>
            <person name="LaButti K."/>
            <person name="Lindquist E.A."/>
            <person name="Lipzen A."/>
            <person name="Lundell T."/>
            <person name="Morin E."/>
            <person name="Murat C."/>
            <person name="Riley R."/>
            <person name="Ohm R."/>
            <person name="Sun H."/>
            <person name="Tunlid A."/>
            <person name="Henrissat B."/>
            <person name="Grigoriev I.V."/>
            <person name="Hibbett D.S."/>
            <person name="Martin F."/>
        </authorList>
    </citation>
    <scope>NUCLEOTIDE SEQUENCE [LARGE SCALE GENOMIC DNA]</scope>
    <source>
        <strain evidence="2">F 1598</strain>
    </source>
</reference>
<dbReference type="HOGENOM" id="CLU_021164_3_1_1"/>
<dbReference type="InterPro" id="IPR032675">
    <property type="entry name" value="LRR_dom_sf"/>
</dbReference>
<dbReference type="InParanoid" id="A0A0C3C7B5"/>
<dbReference type="EMBL" id="KN832984">
    <property type="protein sequence ID" value="KIM85572.1"/>
    <property type="molecule type" value="Genomic_DNA"/>
</dbReference>